<organism evidence="1 2">
    <name type="scientific">Promicromonospora kroppenstedtii</name>
    <dbReference type="NCBI Taxonomy" id="440482"/>
    <lineage>
        <taxon>Bacteria</taxon>
        <taxon>Bacillati</taxon>
        <taxon>Actinomycetota</taxon>
        <taxon>Actinomycetes</taxon>
        <taxon>Micrococcales</taxon>
        <taxon>Promicromonosporaceae</taxon>
        <taxon>Promicromonospora</taxon>
    </lineage>
</organism>
<keyword evidence="1" id="KW-0255">Endonuclease</keyword>
<comment type="caution">
    <text evidence="1">The sequence shown here is derived from an EMBL/GenBank/DDBJ whole genome shotgun (WGS) entry which is preliminary data.</text>
</comment>
<dbReference type="Proteomes" id="UP001611580">
    <property type="component" value="Unassembled WGS sequence"/>
</dbReference>
<name>A0ABW7XNV5_9MICO</name>
<keyword evidence="1" id="KW-0378">Hydrolase</keyword>
<keyword evidence="2" id="KW-1185">Reference proteome</keyword>
<accession>A0ABW7XNV5</accession>
<evidence type="ECO:0000313" key="2">
    <source>
        <dbReference type="Proteomes" id="UP001611580"/>
    </source>
</evidence>
<dbReference type="GO" id="GO:0004519">
    <property type="term" value="F:endonuclease activity"/>
    <property type="evidence" value="ECO:0007669"/>
    <property type="project" value="UniProtKB-KW"/>
</dbReference>
<proteinExistence type="predicted"/>
<sequence length="81" mass="8335">MDGTMPDDAWLAAFFAECEALFGDDDGRQGLDVPPEPGWCDAVSGGVSESAAEFGPVGLWPVEVLQEALAGAPGAELARVV</sequence>
<evidence type="ECO:0000313" key="1">
    <source>
        <dbReference type="EMBL" id="MFI2488765.1"/>
    </source>
</evidence>
<protein>
    <submittedName>
        <fullName evidence="1">HNH endonuclease</fullName>
    </submittedName>
</protein>
<dbReference type="EMBL" id="JBIRYI010000010">
    <property type="protein sequence ID" value="MFI2488765.1"/>
    <property type="molecule type" value="Genomic_DNA"/>
</dbReference>
<keyword evidence="1" id="KW-0540">Nuclease</keyword>
<gene>
    <name evidence="1" type="ORF">ACH47X_17790</name>
</gene>
<reference evidence="1 2" key="1">
    <citation type="submission" date="2024-10" db="EMBL/GenBank/DDBJ databases">
        <title>The Natural Products Discovery Center: Release of the First 8490 Sequenced Strains for Exploring Actinobacteria Biosynthetic Diversity.</title>
        <authorList>
            <person name="Kalkreuter E."/>
            <person name="Kautsar S.A."/>
            <person name="Yang D."/>
            <person name="Bader C.D."/>
            <person name="Teijaro C.N."/>
            <person name="Fluegel L."/>
            <person name="Davis C.M."/>
            <person name="Simpson J.R."/>
            <person name="Lauterbach L."/>
            <person name="Steele A.D."/>
            <person name="Gui C."/>
            <person name="Meng S."/>
            <person name="Li G."/>
            <person name="Viehrig K."/>
            <person name="Ye F."/>
            <person name="Su P."/>
            <person name="Kiefer A.F."/>
            <person name="Nichols A."/>
            <person name="Cepeda A.J."/>
            <person name="Yan W."/>
            <person name="Fan B."/>
            <person name="Jiang Y."/>
            <person name="Adhikari A."/>
            <person name="Zheng C.-J."/>
            <person name="Schuster L."/>
            <person name="Cowan T.M."/>
            <person name="Smanski M.J."/>
            <person name="Chevrette M.G."/>
            <person name="De Carvalho L.P.S."/>
            <person name="Shen B."/>
        </authorList>
    </citation>
    <scope>NUCLEOTIDE SEQUENCE [LARGE SCALE GENOMIC DNA]</scope>
    <source>
        <strain evidence="1 2">NPDC019481</strain>
    </source>
</reference>
<feature type="non-terminal residue" evidence="1">
    <location>
        <position position="81"/>
    </location>
</feature>